<dbReference type="Proteomes" id="UP000322454">
    <property type="component" value="Unassembled WGS sequence"/>
</dbReference>
<evidence type="ECO:0000256" key="4">
    <source>
        <dbReference type="ARBA" id="ARBA00022714"/>
    </source>
</evidence>
<dbReference type="SMART" id="SM00929">
    <property type="entry name" value="NADH-G_4Fe-4S_3"/>
    <property type="match status" value="1"/>
</dbReference>
<dbReference type="PROSITE" id="PS51379">
    <property type="entry name" value="4FE4S_FER_2"/>
    <property type="match status" value="2"/>
</dbReference>
<feature type="domain" description="4Fe-4S ferredoxin-type" evidence="12">
    <location>
        <begin position="193"/>
        <end position="222"/>
    </location>
</feature>
<dbReference type="SUPFAM" id="SSF53706">
    <property type="entry name" value="Formate dehydrogenase/DMSO reductase, domains 1-3"/>
    <property type="match status" value="1"/>
</dbReference>
<evidence type="ECO:0000256" key="9">
    <source>
        <dbReference type="ARBA" id="ARBA00023014"/>
    </source>
</evidence>
<dbReference type="InterPro" id="IPR050123">
    <property type="entry name" value="Prok_molybdopt-oxidoreductase"/>
</dbReference>
<dbReference type="PROSITE" id="PS51669">
    <property type="entry name" value="4FE4S_MOW_BIS_MGD"/>
    <property type="match status" value="1"/>
</dbReference>
<evidence type="ECO:0000259" key="14">
    <source>
        <dbReference type="PROSITE" id="PS51839"/>
    </source>
</evidence>
<dbReference type="InterPro" id="IPR006656">
    <property type="entry name" value="Mopterin_OxRdtase"/>
</dbReference>
<dbReference type="Gene3D" id="3.40.50.740">
    <property type="match status" value="1"/>
</dbReference>
<keyword evidence="4" id="KW-0001">2Fe-2S</keyword>
<dbReference type="GO" id="GO:0051537">
    <property type="term" value="F:2 iron, 2 sulfur cluster binding"/>
    <property type="evidence" value="ECO:0007669"/>
    <property type="project" value="UniProtKB-KW"/>
</dbReference>
<protein>
    <submittedName>
        <fullName evidence="15">Formate dehydrogenase subunit alpha</fullName>
    </submittedName>
</protein>
<evidence type="ECO:0000313" key="16">
    <source>
        <dbReference type="Proteomes" id="UP000322454"/>
    </source>
</evidence>
<keyword evidence="7" id="KW-0560">Oxidoreductase</keyword>
<dbReference type="GO" id="GO:0046872">
    <property type="term" value="F:metal ion binding"/>
    <property type="evidence" value="ECO:0007669"/>
    <property type="project" value="UniProtKB-KW"/>
</dbReference>
<dbReference type="Pfam" id="PF13510">
    <property type="entry name" value="Fer2_4"/>
    <property type="match status" value="1"/>
</dbReference>
<dbReference type="Gene3D" id="3.40.228.10">
    <property type="entry name" value="Dimethylsulfoxide Reductase, domain 2"/>
    <property type="match status" value="1"/>
</dbReference>
<dbReference type="Pfam" id="PF01568">
    <property type="entry name" value="Molydop_binding"/>
    <property type="match status" value="1"/>
</dbReference>
<dbReference type="CDD" id="cd02753">
    <property type="entry name" value="MopB_Formate-Dh-H"/>
    <property type="match status" value="1"/>
</dbReference>
<accession>A0A520XH07</accession>
<evidence type="ECO:0000259" key="12">
    <source>
        <dbReference type="PROSITE" id="PS51379"/>
    </source>
</evidence>
<dbReference type="EMBL" id="SHMQ01000001">
    <property type="protein sequence ID" value="RZV40481.1"/>
    <property type="molecule type" value="Genomic_DNA"/>
</dbReference>
<evidence type="ECO:0000259" key="13">
    <source>
        <dbReference type="PROSITE" id="PS51669"/>
    </source>
</evidence>
<comment type="similarity">
    <text evidence="2">In the C-terminal section; belongs to the prokaryotic molybdopterin-containing oxidoreductase family.</text>
</comment>
<dbReference type="PANTHER" id="PTHR43105:SF14">
    <property type="entry name" value="FORMATE DEHYDROGENASE H"/>
    <property type="match status" value="1"/>
</dbReference>
<evidence type="ECO:0000259" key="11">
    <source>
        <dbReference type="PROSITE" id="PS51085"/>
    </source>
</evidence>
<dbReference type="PANTHER" id="PTHR43105">
    <property type="entry name" value="RESPIRATORY NITRATE REDUCTASE"/>
    <property type="match status" value="1"/>
</dbReference>
<dbReference type="InterPro" id="IPR001041">
    <property type="entry name" value="2Fe-2S_ferredoxin-type"/>
</dbReference>
<dbReference type="PROSITE" id="PS51085">
    <property type="entry name" value="2FE2S_FER_2"/>
    <property type="match status" value="1"/>
</dbReference>
<dbReference type="FunFam" id="3.30.70.20:FF:000035">
    <property type="entry name" value="Iron hydrogenase 1"/>
    <property type="match status" value="1"/>
</dbReference>
<dbReference type="Gene3D" id="3.30.70.20">
    <property type="match status" value="1"/>
</dbReference>
<dbReference type="GO" id="GO:0051539">
    <property type="term" value="F:4 iron, 4 sulfur cluster binding"/>
    <property type="evidence" value="ECO:0007669"/>
    <property type="project" value="UniProtKB-KW"/>
</dbReference>
<dbReference type="InterPro" id="IPR019574">
    <property type="entry name" value="NADH_UbQ_OxRdtase_Gsu_4Fe4S-bd"/>
</dbReference>
<dbReference type="InterPro" id="IPR021074">
    <property type="entry name" value="Formate_DH_dsu"/>
</dbReference>
<evidence type="ECO:0000256" key="1">
    <source>
        <dbReference type="ARBA" id="ARBA00001966"/>
    </source>
</evidence>
<keyword evidence="6" id="KW-0677">Repeat</keyword>
<dbReference type="Pfam" id="PF10588">
    <property type="entry name" value="NADH-G_4Fe-4S_3"/>
    <property type="match status" value="1"/>
</dbReference>
<dbReference type="Pfam" id="PF04879">
    <property type="entry name" value="Molybdop_Fe4S4"/>
    <property type="match status" value="1"/>
</dbReference>
<dbReference type="CDD" id="cd00207">
    <property type="entry name" value="fer2"/>
    <property type="match status" value="1"/>
</dbReference>
<feature type="domain" description="4Fe-4S ferredoxin-type" evidence="12">
    <location>
        <begin position="148"/>
        <end position="179"/>
    </location>
</feature>
<dbReference type="GO" id="GO:0016020">
    <property type="term" value="C:membrane"/>
    <property type="evidence" value="ECO:0007669"/>
    <property type="project" value="InterPro"/>
</dbReference>
<dbReference type="InterPro" id="IPR006657">
    <property type="entry name" value="MoPterin_dinucl-bd_dom"/>
</dbReference>
<reference evidence="15 16" key="1">
    <citation type="submission" date="2019-01" db="EMBL/GenBank/DDBJ databases">
        <title>Insights into ecological role of a new deltaproteobacterial order Candidatus Sinidesulfobacterales (Sva0485) by metagenomics and metatranscriptomics.</title>
        <authorList>
            <person name="Tan S."/>
            <person name="Liu J."/>
            <person name="Fang Y."/>
            <person name="Hedlund B."/>
            <person name="Lian Z.-H."/>
            <person name="Huang L.-Y."/>
            <person name="Li J.-T."/>
            <person name="Huang L.-N."/>
            <person name="Li W.-J."/>
            <person name="Jiang H.-C."/>
            <person name="Dong H.-L."/>
            <person name="Shu W.-S."/>
        </authorList>
    </citation>
    <scope>NUCLEOTIDE SEQUENCE [LARGE SCALE GENOMIC DNA]</scope>
    <source>
        <strain evidence="15">AP4</strain>
    </source>
</reference>
<dbReference type="PIRSF" id="PIRSF036643">
    <property type="entry name" value="FDH_alpha"/>
    <property type="match status" value="1"/>
</dbReference>
<dbReference type="Gene3D" id="2.20.25.90">
    <property type="entry name" value="ADC-like domains"/>
    <property type="match status" value="1"/>
</dbReference>
<dbReference type="InterPro" id="IPR000283">
    <property type="entry name" value="NADH_UbQ_OxRdtase_75kDa_su_CS"/>
</dbReference>
<dbReference type="Pfam" id="PF00384">
    <property type="entry name" value="Molybdopterin"/>
    <property type="match status" value="1"/>
</dbReference>
<keyword evidence="3" id="KW-0004">4Fe-4S</keyword>
<name>A0A520XH07_9DELT</name>
<dbReference type="SUPFAM" id="SSF54862">
    <property type="entry name" value="4Fe-4S ferredoxins"/>
    <property type="match status" value="1"/>
</dbReference>
<dbReference type="GO" id="GO:0043546">
    <property type="term" value="F:molybdopterin cofactor binding"/>
    <property type="evidence" value="ECO:0007669"/>
    <property type="project" value="InterPro"/>
</dbReference>
<dbReference type="InterPro" id="IPR009010">
    <property type="entry name" value="Asp_de-COase-like_dom_sf"/>
</dbReference>
<evidence type="ECO:0000256" key="8">
    <source>
        <dbReference type="ARBA" id="ARBA00023004"/>
    </source>
</evidence>
<dbReference type="GO" id="GO:0008863">
    <property type="term" value="F:formate dehydrogenase (NAD+) activity"/>
    <property type="evidence" value="ECO:0007669"/>
    <property type="project" value="InterPro"/>
</dbReference>
<dbReference type="SUPFAM" id="SSF54292">
    <property type="entry name" value="2Fe-2S ferredoxin-like"/>
    <property type="match status" value="1"/>
</dbReference>
<evidence type="ECO:0000256" key="3">
    <source>
        <dbReference type="ARBA" id="ARBA00022485"/>
    </source>
</evidence>
<dbReference type="GO" id="GO:0003954">
    <property type="term" value="F:NADH dehydrogenase activity"/>
    <property type="evidence" value="ECO:0007669"/>
    <property type="project" value="TreeGrafter"/>
</dbReference>
<feature type="domain" description="2Fe-2S ferredoxin-type" evidence="11">
    <location>
        <begin position="10"/>
        <end position="88"/>
    </location>
</feature>
<comment type="caution">
    <text evidence="15">The sequence shown here is derived from an EMBL/GenBank/DDBJ whole genome shotgun (WGS) entry which is preliminary data.</text>
</comment>
<evidence type="ECO:0000256" key="2">
    <source>
        <dbReference type="ARBA" id="ARBA00007023"/>
    </source>
</evidence>
<evidence type="ECO:0000256" key="10">
    <source>
        <dbReference type="ARBA" id="ARBA00034078"/>
    </source>
</evidence>
<dbReference type="GO" id="GO:0042773">
    <property type="term" value="P:ATP synthesis coupled electron transport"/>
    <property type="evidence" value="ECO:0007669"/>
    <property type="project" value="InterPro"/>
</dbReference>
<dbReference type="InterPro" id="IPR006478">
    <property type="entry name" value="Formate_DH_asu"/>
</dbReference>
<evidence type="ECO:0000313" key="15">
    <source>
        <dbReference type="EMBL" id="RZV40481.1"/>
    </source>
</evidence>
<proteinExistence type="inferred from homology"/>
<dbReference type="GO" id="GO:0015942">
    <property type="term" value="P:formate metabolic process"/>
    <property type="evidence" value="ECO:0007669"/>
    <property type="project" value="InterPro"/>
</dbReference>
<dbReference type="InterPro" id="IPR041924">
    <property type="entry name" value="Formate_Dh-H_N"/>
</dbReference>
<feature type="domain" description="4Fe-4S His(Cys)3-ligated-type" evidence="14">
    <location>
        <begin position="88"/>
        <end position="127"/>
    </location>
</feature>
<feature type="domain" description="4Fe-4S Mo/W bis-MGD-type" evidence="13">
    <location>
        <begin position="229"/>
        <end position="285"/>
    </location>
</feature>
<evidence type="ECO:0000256" key="6">
    <source>
        <dbReference type="ARBA" id="ARBA00022737"/>
    </source>
</evidence>
<dbReference type="Gene3D" id="3.10.20.740">
    <property type="match status" value="1"/>
</dbReference>
<comment type="cofactor">
    <cofactor evidence="10">
        <name>[2Fe-2S] cluster</name>
        <dbReference type="ChEBI" id="CHEBI:190135"/>
    </cofactor>
</comment>
<keyword evidence="9" id="KW-0411">Iron-sulfur</keyword>
<dbReference type="InterPro" id="IPR017896">
    <property type="entry name" value="4Fe4S_Fe-S-bd"/>
</dbReference>
<keyword evidence="8" id="KW-0408">Iron</keyword>
<dbReference type="PROSITE" id="PS00641">
    <property type="entry name" value="COMPLEX1_75K_1"/>
    <property type="match status" value="1"/>
</dbReference>
<dbReference type="InterPro" id="IPR017900">
    <property type="entry name" value="4Fe4S_Fe_S_CS"/>
</dbReference>
<dbReference type="AlphaFoldDB" id="A0A520XH07"/>
<dbReference type="Pfam" id="PF11390">
    <property type="entry name" value="FdsD"/>
    <property type="match status" value="1"/>
</dbReference>
<dbReference type="SUPFAM" id="SSF50692">
    <property type="entry name" value="ADC-like"/>
    <property type="match status" value="1"/>
</dbReference>
<comment type="cofactor">
    <cofactor evidence="1">
        <name>[4Fe-4S] cluster</name>
        <dbReference type="ChEBI" id="CHEBI:49883"/>
    </cofactor>
</comment>
<organism evidence="15 16">
    <name type="scientific">Candidatus Acidulodesulfobacterium acidiphilum</name>
    <dbReference type="NCBI Taxonomy" id="2597224"/>
    <lineage>
        <taxon>Bacteria</taxon>
        <taxon>Deltaproteobacteria</taxon>
        <taxon>Candidatus Acidulodesulfobacterales</taxon>
        <taxon>Candidatus Acidulodesulfobacterium</taxon>
    </lineage>
</organism>
<dbReference type="PROSITE" id="PS51839">
    <property type="entry name" value="4FE4S_HC3"/>
    <property type="match status" value="1"/>
</dbReference>
<evidence type="ECO:0000256" key="5">
    <source>
        <dbReference type="ARBA" id="ARBA00022723"/>
    </source>
</evidence>
<dbReference type="Gene3D" id="2.40.40.20">
    <property type="match status" value="1"/>
</dbReference>
<dbReference type="NCBIfam" id="TIGR01591">
    <property type="entry name" value="Fdh-alpha"/>
    <property type="match status" value="1"/>
</dbReference>
<dbReference type="InterPro" id="IPR036010">
    <property type="entry name" value="2Fe-2S_ferredoxin-like_sf"/>
</dbReference>
<keyword evidence="5" id="KW-0479">Metal-binding</keyword>
<dbReference type="PROSITE" id="PS00198">
    <property type="entry name" value="4FE4S_FER_1"/>
    <property type="match status" value="1"/>
</dbReference>
<gene>
    <name evidence="15" type="ORF">EVJ48_00735</name>
</gene>
<sequence>MNGEKENNSEKITIEIDGKTVKTDNGITVLRAAKQNGIYIPALCDYKGLLPYGSCRLCGVIVEGRKGYFASCSLYAEDGMKIKTVSDELFSLKKTLMELYLSDHPNDCLTCFKNGLCELQTAASYFGLNGIRFRGKSHLNLPIDDSNPYFLFDPKRCVVCARCVRACAEIQGNFALTVAGRGFNSLIKAGWGKENSFFDSECVSCGACVKACPTGALIEKGIADYGKPFKSTGTTCGYCGVGCSFNIETKGDKIIRAVPADDSLSNFGRSCIKGRFSFGYVKSADRLKRPLIRENIDLPFREVSWEEAFSFIAERFKNIQLKYGTNAIGAISSSRCTNEENYLMQKLVRAVFHNNNIDTCARVCHQPTGYGLGVAFGTGAGTQDLSSVLHSDVIMVIGSNPTEAHPVVGSFIRQAGRSGAKLIVIDPRKTEVAKSPHIAARYHLRPLPGTNVMLLNSMAHYILKENLIKKDFIDSMCDEESFKLWADFILDESNSPETASKISGVPVEYIEGAARLYAEASAASIFYGLGVTEHLQGSTGVLAIANLAMATGNIGRQGTGVSPLRGQNNVQGAADMGAEPSTLPGYRHISDEKSRTLFERIWNVKLDDVSGMRLPDMLRGGLDGRFKGIYIMGEDIVQTDPDSNRIIESLRNMDTVVVHDLFKTVTAEYAHAILPGSSFLEKDGTFTNWERRMQRVRKVIEPLAGLQDWQVIAGLSKSLGYNMYYYNPAEIMDEIAITTPQFSGLSYELLDNKGSVQWPVNSENPQGTPILHTEKFVRGKGRFSITKHIGSKDAISEEYPFILTTVRNLYQYNCSNNTRRSFNSLWYGQDILEISQEDAEKLLIEDGSLVAVKSKKGSVTLHAKISKRVMKGVVATTFHFPELKTNVLTSEYADWSTETPEYKVTAVSISKADTPFASRNYNPLFKGDEEIKSMFLDICRIFAPYPPEIAAEEIQNHVNKYWEPFLRKKLFEIYACDESTFKTAIKKAIS</sequence>
<dbReference type="SMART" id="SM00926">
    <property type="entry name" value="Molybdop_Fe4S4"/>
    <property type="match status" value="1"/>
</dbReference>
<dbReference type="GO" id="GO:0008137">
    <property type="term" value="F:NADH dehydrogenase (ubiquinone) activity"/>
    <property type="evidence" value="ECO:0007669"/>
    <property type="project" value="InterPro"/>
</dbReference>
<dbReference type="InterPro" id="IPR006963">
    <property type="entry name" value="Mopterin_OxRdtase_4Fe-4S_dom"/>
</dbReference>
<dbReference type="Pfam" id="PF12838">
    <property type="entry name" value="Fer4_7"/>
    <property type="match status" value="1"/>
</dbReference>
<evidence type="ECO:0000256" key="7">
    <source>
        <dbReference type="ARBA" id="ARBA00023002"/>
    </source>
</evidence>